<dbReference type="AlphaFoldDB" id="A0A6P1TH68"/>
<dbReference type="CDD" id="cd03408">
    <property type="entry name" value="SPFH_like_u1"/>
    <property type="match status" value="1"/>
</dbReference>
<evidence type="ECO:0000259" key="1">
    <source>
        <dbReference type="Pfam" id="PF12773"/>
    </source>
</evidence>
<name>A0A6P1TH68_9FIRM</name>
<gene>
    <name evidence="3" type="ORF">Ana3638_02285</name>
</gene>
<evidence type="ECO:0000313" key="4">
    <source>
        <dbReference type="Proteomes" id="UP000464314"/>
    </source>
</evidence>
<dbReference type="Pfam" id="PF13421">
    <property type="entry name" value="Band_7_1"/>
    <property type="match status" value="1"/>
</dbReference>
<keyword evidence="4" id="KW-1185">Reference proteome</keyword>
<feature type="domain" description="SPFH" evidence="2">
    <location>
        <begin position="22"/>
        <end position="217"/>
    </location>
</feature>
<reference evidence="3 4" key="1">
    <citation type="submission" date="2020-01" db="EMBL/GenBank/DDBJ databases">
        <title>Genome analysis of Anaerocolumna sp. CBA3638.</title>
        <authorList>
            <person name="Kim J."/>
            <person name="Roh S.W."/>
        </authorList>
    </citation>
    <scope>NUCLEOTIDE SEQUENCE [LARGE SCALE GENOMIC DNA]</scope>
    <source>
        <strain evidence="3 4">CBA3638</strain>
    </source>
</reference>
<dbReference type="EMBL" id="CP048000">
    <property type="protein sequence ID" value="QHQ59773.1"/>
    <property type="molecule type" value="Genomic_DNA"/>
</dbReference>
<dbReference type="KEGG" id="anr:Ana3638_02285"/>
<accession>A0A6P1TH68</accession>
<sequence length="436" mass="47331">MAIVEVIKYNGGPDVFAWKYPSEELGTWTQLIVNESQEAILFKGGKALDVFESGRHTLETANIPLLNKLVNLPFGGRSPFTAEVWYINKVFSLDVKWGTASPIQIQDPKYGVFAPVRSNGTFGVQIEDSKKFLIKLVGTLSVFDKTTLVKYFRGLYITKVKDAISQYVVNKQISLLEINAYIDELSNFMKERIAPTLDEYGIKLANFYVNDLSIPEEDPAVAKLKSALAKRAEMNIIGYSYQQERSFDTLEGAAKNPGSVSSDLMGAGIGLGMGVGIGGSVGNAFNGVSKEIGTGVAGGTTAKECPKCHSNLIPSQRFCGTCGFDTEASEIKEKESEIKCSKCGSILAENIKFCPECGKKYNPCPKCSADMPEEAEFCPVCGYEKPFCCPGCGKLISKGSKFCPECGIKLTKTCTKCGSVIQGSPKFCPECGEKLE</sequence>
<protein>
    <submittedName>
        <fullName evidence="3">Antifreeze protein type I</fullName>
    </submittedName>
</protein>
<evidence type="ECO:0000313" key="3">
    <source>
        <dbReference type="EMBL" id="QHQ59773.1"/>
    </source>
</evidence>
<evidence type="ECO:0000259" key="2">
    <source>
        <dbReference type="Pfam" id="PF13421"/>
    </source>
</evidence>
<dbReference type="SUPFAM" id="SSF117892">
    <property type="entry name" value="Band 7/SPFH domain"/>
    <property type="match status" value="1"/>
</dbReference>
<feature type="domain" description="DZANK-type" evidence="1">
    <location>
        <begin position="389"/>
        <end position="432"/>
    </location>
</feature>
<dbReference type="PANTHER" id="PTHR37826">
    <property type="entry name" value="FLOTILLIN BAND_7_5 DOMAIN PROTEIN"/>
    <property type="match status" value="1"/>
</dbReference>
<dbReference type="InterPro" id="IPR025874">
    <property type="entry name" value="DZR"/>
</dbReference>
<dbReference type="PANTHER" id="PTHR37826:SF2">
    <property type="entry name" value="ZINC-RIBBON DOMAIN-CONTAINING PROTEIN"/>
    <property type="match status" value="1"/>
</dbReference>
<proteinExistence type="predicted"/>
<dbReference type="Proteomes" id="UP000464314">
    <property type="component" value="Chromosome"/>
</dbReference>
<dbReference type="InterPro" id="IPR033880">
    <property type="entry name" value="SPFH_YdjI"/>
</dbReference>
<dbReference type="InterPro" id="IPR036013">
    <property type="entry name" value="Band_7/SPFH_dom_sf"/>
</dbReference>
<dbReference type="Pfam" id="PF12773">
    <property type="entry name" value="DZR"/>
    <property type="match status" value="2"/>
</dbReference>
<feature type="domain" description="DZANK-type" evidence="1">
    <location>
        <begin position="340"/>
        <end position="382"/>
    </location>
</feature>
<organism evidence="3 4">
    <name type="scientific">Anaerocolumna sedimenticola</name>
    <dbReference type="NCBI Taxonomy" id="2696063"/>
    <lineage>
        <taxon>Bacteria</taxon>
        <taxon>Bacillati</taxon>
        <taxon>Bacillota</taxon>
        <taxon>Clostridia</taxon>
        <taxon>Lachnospirales</taxon>
        <taxon>Lachnospiraceae</taxon>
        <taxon>Anaerocolumna</taxon>
    </lineage>
</organism>
<dbReference type="RefSeq" id="WP_161836609.1">
    <property type="nucleotide sequence ID" value="NZ_CP048000.1"/>
</dbReference>